<dbReference type="EC" id="2.4.1.-" evidence="10"/>
<dbReference type="Gene3D" id="3.90.550.50">
    <property type="match status" value="1"/>
</dbReference>
<feature type="compositionally biased region" description="Polar residues" evidence="11">
    <location>
        <begin position="295"/>
        <end position="305"/>
    </location>
</feature>
<reference evidence="14" key="1">
    <citation type="submission" date="2015-09" db="EMBL/GenBank/DDBJ databases">
        <authorList>
            <consortium name="Pathogen Informatics"/>
        </authorList>
    </citation>
    <scope>NUCLEOTIDE SEQUENCE [LARGE SCALE GENOMIC DNA]</scope>
    <source>
        <strain evidence="14">Lake Konstanz</strain>
    </source>
</reference>
<dbReference type="AlphaFoldDB" id="A0A0S4IZ98"/>
<evidence type="ECO:0000256" key="5">
    <source>
        <dbReference type="ARBA" id="ARBA00022692"/>
    </source>
</evidence>
<feature type="region of interest" description="Disordered" evidence="11">
    <location>
        <begin position="44"/>
        <end position="67"/>
    </location>
</feature>
<evidence type="ECO:0000256" key="8">
    <source>
        <dbReference type="ARBA" id="ARBA00023034"/>
    </source>
</evidence>
<dbReference type="PANTHER" id="PTHR11214">
    <property type="entry name" value="BETA-1,3-N-ACETYLGLUCOSAMINYLTRANSFERASE"/>
    <property type="match status" value="1"/>
</dbReference>
<comment type="subcellular location">
    <subcellularLocation>
        <location evidence="1 10">Golgi apparatus membrane</location>
        <topology evidence="1 10">Single-pass type II membrane protein</topology>
    </subcellularLocation>
</comment>
<evidence type="ECO:0000256" key="4">
    <source>
        <dbReference type="ARBA" id="ARBA00022679"/>
    </source>
</evidence>
<evidence type="ECO:0000256" key="10">
    <source>
        <dbReference type="RuleBase" id="RU363063"/>
    </source>
</evidence>
<feature type="signal peptide" evidence="12">
    <location>
        <begin position="1"/>
        <end position="35"/>
    </location>
</feature>
<evidence type="ECO:0000256" key="12">
    <source>
        <dbReference type="SAM" id="SignalP"/>
    </source>
</evidence>
<evidence type="ECO:0000256" key="9">
    <source>
        <dbReference type="ARBA" id="ARBA00023136"/>
    </source>
</evidence>
<feature type="region of interest" description="Disordered" evidence="11">
    <location>
        <begin position="154"/>
        <end position="177"/>
    </location>
</feature>
<evidence type="ECO:0000256" key="7">
    <source>
        <dbReference type="ARBA" id="ARBA00022989"/>
    </source>
</evidence>
<evidence type="ECO:0000256" key="2">
    <source>
        <dbReference type="ARBA" id="ARBA00008661"/>
    </source>
</evidence>
<evidence type="ECO:0000313" key="14">
    <source>
        <dbReference type="Proteomes" id="UP000051952"/>
    </source>
</evidence>
<keyword evidence="8 10" id="KW-0333">Golgi apparatus</keyword>
<keyword evidence="6" id="KW-0735">Signal-anchor</keyword>
<dbReference type="Pfam" id="PF01762">
    <property type="entry name" value="Galactosyl_T"/>
    <property type="match status" value="1"/>
</dbReference>
<evidence type="ECO:0000313" key="13">
    <source>
        <dbReference type="EMBL" id="CUG02810.1"/>
    </source>
</evidence>
<evidence type="ECO:0000256" key="3">
    <source>
        <dbReference type="ARBA" id="ARBA00022676"/>
    </source>
</evidence>
<keyword evidence="9" id="KW-0472">Membrane</keyword>
<dbReference type="OrthoDB" id="252344at2759"/>
<feature type="region of interest" description="Disordered" evidence="11">
    <location>
        <begin position="295"/>
        <end position="320"/>
    </location>
</feature>
<organism evidence="13 14">
    <name type="scientific">Bodo saltans</name>
    <name type="common">Flagellated protozoan</name>
    <dbReference type="NCBI Taxonomy" id="75058"/>
    <lineage>
        <taxon>Eukaryota</taxon>
        <taxon>Discoba</taxon>
        <taxon>Euglenozoa</taxon>
        <taxon>Kinetoplastea</taxon>
        <taxon>Metakinetoplastina</taxon>
        <taxon>Eubodonida</taxon>
        <taxon>Bodonidae</taxon>
        <taxon>Bodo</taxon>
    </lineage>
</organism>
<dbReference type="VEuPathDB" id="TriTrypDB:BSAL_69925"/>
<sequence>MRATTRRVASSSSHRRAVFIALLLLVGVYVHLRTGAHVSTTTIVAPPSEGLKGSSPPLASHENPNEEQLLQRNKNDEMNEDDTNTSVRFTFPTVSPAQLPSVIAKDVPVRDHSNLPSILVVVGIPTTDTSFGQKRREWQRGSWLRYRRVWRHDSSGDDQSMTGGGCSDGPRHTSSSPSRLDACLVVKYLIGRHPTHNYQFSLDLIKESQRHFGDMIGLEMKEGAPSTGKKSGGAGYWGLEAEVGMSRKALLWYRAALELFPQAQYIMKCDDDVFLRIPQYVQDLQSLHTSGHLSATTTTESSKNSQKTKKLSSGGIDHFNNAGGPPPMLYWGKVMKWGAVKGDPTSKFYFVGGMSITMSKDLAQRITAHAPIQEHALAPFPTSSGTADSKPPVVTMSAEAISKMYKEHNMDHEDVMIGRIIYNLKLNVTMVKDCRYHDVHKGANVRPITPRSVVIHHLNEDEYVQLFERFGEDSVEKTVWRATTGRSFHTALTPC</sequence>
<keyword evidence="12" id="KW-0732">Signal</keyword>
<dbReference type="EMBL" id="CYKH01000501">
    <property type="protein sequence ID" value="CUG02810.1"/>
    <property type="molecule type" value="Genomic_DNA"/>
</dbReference>
<evidence type="ECO:0000256" key="11">
    <source>
        <dbReference type="SAM" id="MobiDB-lite"/>
    </source>
</evidence>
<name>A0A0S4IZ98_BODSA</name>
<keyword evidence="7" id="KW-1133">Transmembrane helix</keyword>
<proteinExistence type="inferred from homology"/>
<evidence type="ECO:0000256" key="6">
    <source>
        <dbReference type="ARBA" id="ARBA00022968"/>
    </source>
</evidence>
<protein>
    <recommendedName>
        <fullName evidence="10">Hexosyltransferase</fullName>
        <ecNumber evidence="10">2.4.1.-</ecNumber>
    </recommendedName>
</protein>
<dbReference type="GO" id="GO:0000139">
    <property type="term" value="C:Golgi membrane"/>
    <property type="evidence" value="ECO:0007669"/>
    <property type="project" value="UniProtKB-SubCell"/>
</dbReference>
<accession>A0A0S4IZ98</accession>
<comment type="similarity">
    <text evidence="2 10">Belongs to the glycosyltransferase 31 family.</text>
</comment>
<dbReference type="Proteomes" id="UP000051952">
    <property type="component" value="Unassembled WGS sequence"/>
</dbReference>
<keyword evidence="4 13" id="KW-0808">Transferase</keyword>
<evidence type="ECO:0000256" key="1">
    <source>
        <dbReference type="ARBA" id="ARBA00004323"/>
    </source>
</evidence>
<keyword evidence="14" id="KW-1185">Reference proteome</keyword>
<dbReference type="PANTHER" id="PTHR11214:SF351">
    <property type="entry name" value="BETA-1,3-GALACTOSYLTRANSFERASE PVG3"/>
    <property type="match status" value="1"/>
</dbReference>
<gene>
    <name evidence="13" type="ORF">BSAL_69925</name>
</gene>
<keyword evidence="5" id="KW-0812">Transmembrane</keyword>
<keyword evidence="3 10" id="KW-0328">Glycosyltransferase</keyword>
<dbReference type="InterPro" id="IPR002659">
    <property type="entry name" value="Glyco_trans_31"/>
</dbReference>
<feature type="chain" id="PRO_5006621711" description="Hexosyltransferase" evidence="12">
    <location>
        <begin position="36"/>
        <end position="495"/>
    </location>
</feature>
<dbReference type="GO" id="GO:0016758">
    <property type="term" value="F:hexosyltransferase activity"/>
    <property type="evidence" value="ECO:0007669"/>
    <property type="project" value="InterPro"/>
</dbReference>